<dbReference type="FunFam" id="2.40.30.170:FF:000010">
    <property type="entry name" value="Efflux RND transporter periplasmic adaptor subunit"/>
    <property type="match status" value="1"/>
</dbReference>
<reference evidence="11 12" key="1">
    <citation type="submission" date="2012-08" db="EMBL/GenBank/DDBJ databases">
        <title>The genome of cave-isolated P. fluorescens strain R124 demonstrates phenotypic adaptation to the mineral environment.</title>
        <authorList>
            <person name="Barton M.D."/>
            <person name="Petronio M."/>
            <person name="Giarrizzo J.G."/>
            <person name="Bowling B.V."/>
            <person name="Barton H.A."/>
        </authorList>
    </citation>
    <scope>NUCLEOTIDE SEQUENCE [LARGE SCALE GENOMIC DNA]</scope>
    <source>
        <strain evidence="11 12">R124</strain>
    </source>
</reference>
<keyword evidence="6" id="KW-1133">Transmembrane helix</keyword>
<evidence type="ECO:0000256" key="3">
    <source>
        <dbReference type="ARBA" id="ARBA00022448"/>
    </source>
</evidence>
<feature type="domain" description="Multidrug resistance protein MdtA-like barrel-sandwich hybrid" evidence="8">
    <location>
        <begin position="86"/>
        <end position="219"/>
    </location>
</feature>
<evidence type="ECO:0000259" key="8">
    <source>
        <dbReference type="Pfam" id="PF25917"/>
    </source>
</evidence>
<dbReference type="InterPro" id="IPR006143">
    <property type="entry name" value="RND_pump_MFP"/>
</dbReference>
<dbReference type="InterPro" id="IPR058627">
    <property type="entry name" value="MdtA-like_C"/>
</dbReference>
<dbReference type="Pfam" id="PF25876">
    <property type="entry name" value="HH_MFP_RND"/>
    <property type="match status" value="1"/>
</dbReference>
<dbReference type="OrthoDB" id="9806939at2"/>
<accession>A0A7U9CRH5</accession>
<organism evidence="11 12">
    <name type="scientific">Pseudomonas fluorescens R124</name>
    <dbReference type="NCBI Taxonomy" id="743713"/>
    <lineage>
        <taxon>Bacteria</taxon>
        <taxon>Pseudomonadati</taxon>
        <taxon>Pseudomonadota</taxon>
        <taxon>Gammaproteobacteria</taxon>
        <taxon>Pseudomonadales</taxon>
        <taxon>Pseudomonadaceae</taxon>
        <taxon>Pseudomonas</taxon>
    </lineage>
</organism>
<feature type="domain" description="Multidrug resistance protein MdtA-like C-terminal permuted SH3" evidence="10">
    <location>
        <begin position="315"/>
        <end position="370"/>
    </location>
</feature>
<dbReference type="EMBL" id="CM001561">
    <property type="protein sequence ID" value="EJZ57367.1"/>
    <property type="molecule type" value="Genomic_DNA"/>
</dbReference>
<evidence type="ECO:0000256" key="1">
    <source>
        <dbReference type="ARBA" id="ARBA00004196"/>
    </source>
</evidence>
<dbReference type="NCBIfam" id="TIGR01730">
    <property type="entry name" value="RND_mfp"/>
    <property type="match status" value="1"/>
</dbReference>
<keyword evidence="6" id="KW-0812">Transmembrane</keyword>
<dbReference type="Gene3D" id="2.40.30.170">
    <property type="match status" value="1"/>
</dbReference>
<dbReference type="Gene3D" id="1.10.287.470">
    <property type="entry name" value="Helix hairpin bin"/>
    <property type="match status" value="1"/>
</dbReference>
<gene>
    <name evidence="11" type="ORF">I1A_001686</name>
</gene>
<dbReference type="PANTHER" id="PTHR30469:SF37">
    <property type="entry name" value="RAGD PROTEIN"/>
    <property type="match status" value="1"/>
</dbReference>
<dbReference type="GO" id="GO:1990281">
    <property type="term" value="C:efflux pump complex"/>
    <property type="evidence" value="ECO:0007669"/>
    <property type="project" value="TreeGrafter"/>
</dbReference>
<dbReference type="GO" id="GO:0015562">
    <property type="term" value="F:efflux transmembrane transporter activity"/>
    <property type="evidence" value="ECO:0007669"/>
    <property type="project" value="TreeGrafter"/>
</dbReference>
<dbReference type="InterPro" id="IPR058792">
    <property type="entry name" value="Beta-barrel_RND_2"/>
</dbReference>
<sequence length="396" mass="42488">MTDEHIAPDTPAPQRRKHRLWRIALTGLVLVLIVIACIIWRVSESRTLKDWTDKQAVANVVLISPSIAPQGPVLNLPGRLEAYSRASIFARVSGYLKSWKFDIGAPVKAGQLLAEIDAPELDQQLLQARADLATAQANESLAATTAKRWQAMLASDSVSRQDVDQRNGDLSAKQAQVLAAKANVDRLVATKGFQRLVAPFDGVVTARETDVGALINAGSGSNGPELFVVSDVSRLRVYVQVPQNFSPLVRAGTSANLTVPEYQKEQFPAKVIATADSVNATSGTTLVQLLVDNPGGRLIPGGFTNVEFKLPVQVNALRLPASALRYDEHGLRVATLDANDKVRFKTITIARELGDSVEIGSGLLASDRVIDTPPDGLADDDSVQIVQPDKGGKNNG</sequence>
<evidence type="ECO:0000256" key="4">
    <source>
        <dbReference type="ARBA" id="ARBA00023054"/>
    </source>
</evidence>
<feature type="region of interest" description="Disordered" evidence="5">
    <location>
        <begin position="374"/>
        <end position="396"/>
    </location>
</feature>
<dbReference type="RefSeq" id="WP_003223183.1">
    <property type="nucleotide sequence ID" value="NZ_CM001561.1"/>
</dbReference>
<name>A0A7U9CRH5_PSEFL</name>
<keyword evidence="3" id="KW-0813">Transport</keyword>
<evidence type="ECO:0000313" key="11">
    <source>
        <dbReference type="EMBL" id="EJZ57367.1"/>
    </source>
</evidence>
<evidence type="ECO:0000259" key="10">
    <source>
        <dbReference type="Pfam" id="PF25967"/>
    </source>
</evidence>
<evidence type="ECO:0000256" key="2">
    <source>
        <dbReference type="ARBA" id="ARBA00009477"/>
    </source>
</evidence>
<keyword evidence="4" id="KW-0175">Coiled coil</keyword>
<proteinExistence type="inferred from homology"/>
<evidence type="ECO:0000313" key="12">
    <source>
        <dbReference type="Proteomes" id="UP000006045"/>
    </source>
</evidence>
<feature type="domain" description="Multidrug resistance protein MdtA-like alpha-helical hairpin" evidence="7">
    <location>
        <begin position="124"/>
        <end position="185"/>
    </location>
</feature>
<keyword evidence="6" id="KW-0472">Membrane</keyword>
<dbReference type="AlphaFoldDB" id="A0A7U9CRH5"/>
<evidence type="ECO:0000256" key="5">
    <source>
        <dbReference type="SAM" id="MobiDB-lite"/>
    </source>
</evidence>
<dbReference type="PANTHER" id="PTHR30469">
    <property type="entry name" value="MULTIDRUG RESISTANCE PROTEIN MDTA"/>
    <property type="match status" value="1"/>
</dbReference>
<evidence type="ECO:0000256" key="6">
    <source>
        <dbReference type="SAM" id="Phobius"/>
    </source>
</evidence>
<dbReference type="InterPro" id="IPR058625">
    <property type="entry name" value="MdtA-like_BSH"/>
</dbReference>
<dbReference type="Pfam" id="PF25967">
    <property type="entry name" value="RND-MFP_C"/>
    <property type="match status" value="1"/>
</dbReference>
<dbReference type="SUPFAM" id="SSF111369">
    <property type="entry name" value="HlyD-like secretion proteins"/>
    <property type="match status" value="1"/>
</dbReference>
<dbReference type="Gene3D" id="2.40.420.20">
    <property type="match status" value="1"/>
</dbReference>
<dbReference type="Pfam" id="PF25954">
    <property type="entry name" value="Beta-barrel_RND_2"/>
    <property type="match status" value="1"/>
</dbReference>
<comment type="subcellular location">
    <subcellularLocation>
        <location evidence="1">Cell envelope</location>
    </subcellularLocation>
</comment>
<evidence type="ECO:0000259" key="7">
    <source>
        <dbReference type="Pfam" id="PF25876"/>
    </source>
</evidence>
<dbReference type="InterPro" id="IPR058624">
    <property type="entry name" value="MdtA-like_HH"/>
</dbReference>
<protein>
    <submittedName>
        <fullName evidence="11">RND family efflux transporter, MFP subunit</fullName>
    </submittedName>
</protein>
<feature type="domain" description="CusB-like beta-barrel" evidence="9">
    <location>
        <begin position="238"/>
        <end position="309"/>
    </location>
</feature>
<dbReference type="Pfam" id="PF25917">
    <property type="entry name" value="BSH_RND"/>
    <property type="match status" value="1"/>
</dbReference>
<dbReference type="Proteomes" id="UP000006045">
    <property type="component" value="Chromosome"/>
</dbReference>
<evidence type="ECO:0000259" key="9">
    <source>
        <dbReference type="Pfam" id="PF25954"/>
    </source>
</evidence>
<feature type="transmembrane region" description="Helical" evidence="6">
    <location>
        <begin position="20"/>
        <end position="42"/>
    </location>
</feature>
<dbReference type="Gene3D" id="2.40.50.100">
    <property type="match status" value="1"/>
</dbReference>
<comment type="similarity">
    <text evidence="2">Belongs to the membrane fusion protein (MFP) (TC 8.A.1) family.</text>
</comment>